<reference evidence="1" key="1">
    <citation type="submission" date="2021-01" db="EMBL/GenBank/DDBJ databases">
        <title>Metabolic potential, ecology and presence of endohyphal bacteria is reflected in genomic diversity of Mucoromycotina.</title>
        <authorList>
            <person name="Muszewska A."/>
            <person name="Okrasinska A."/>
            <person name="Steczkiewicz K."/>
            <person name="Drgas O."/>
            <person name="Orlowska M."/>
            <person name="Perlinska-Lenart U."/>
            <person name="Aleksandrzak-Piekarczyk T."/>
            <person name="Szatraj K."/>
            <person name="Zielenkiewicz U."/>
            <person name="Pilsyk S."/>
            <person name="Malc E."/>
            <person name="Mieczkowski P."/>
            <person name="Kruszewska J.S."/>
            <person name="Biernat P."/>
            <person name="Pawlowska J."/>
        </authorList>
    </citation>
    <scope>NUCLEOTIDE SEQUENCE</scope>
    <source>
        <strain evidence="1">WA0000018081</strain>
    </source>
</reference>
<comment type="caution">
    <text evidence="1">The sequence shown here is derived from an EMBL/GenBank/DDBJ whole genome shotgun (WGS) entry which is preliminary data.</text>
</comment>
<protein>
    <submittedName>
        <fullName evidence="1">Uncharacterized protein</fullName>
    </submittedName>
</protein>
<evidence type="ECO:0000313" key="1">
    <source>
        <dbReference type="EMBL" id="KAG2229042.1"/>
    </source>
</evidence>
<dbReference type="EMBL" id="JAEPRE010000319">
    <property type="protein sequence ID" value="KAG2229042.1"/>
    <property type="molecule type" value="Genomic_DNA"/>
</dbReference>
<accession>A0A8H7VRV3</accession>
<gene>
    <name evidence="1" type="ORF">INT48_000221</name>
</gene>
<sequence length="207" mass="24128">MQDLADAFMLEDDEGRNTPDEYMGEIDYDMTEVVAMEEELSPREIEMGDIMLTEEGFNNANEDLEREDFEMRETIEEVFLKAEEIEEEDDDIYEEELSVFDKLDLELGDIVSKHGITQRGYNDIVDNINRRLSAIEGQYKDMKLTPARSGYRTKKLSDRTCVLEPERYDVCQNVHHMFYDSNQSTCACLLNNERFQDNQEIPGSGTR</sequence>
<dbReference type="AlphaFoldDB" id="A0A8H7VRV3"/>
<organism evidence="1 2">
    <name type="scientific">Thamnidium elegans</name>
    <dbReference type="NCBI Taxonomy" id="101142"/>
    <lineage>
        <taxon>Eukaryota</taxon>
        <taxon>Fungi</taxon>
        <taxon>Fungi incertae sedis</taxon>
        <taxon>Mucoromycota</taxon>
        <taxon>Mucoromycotina</taxon>
        <taxon>Mucoromycetes</taxon>
        <taxon>Mucorales</taxon>
        <taxon>Mucorineae</taxon>
        <taxon>Mucoraceae</taxon>
        <taxon>Thamnidium</taxon>
    </lineage>
</organism>
<evidence type="ECO:0000313" key="2">
    <source>
        <dbReference type="Proteomes" id="UP000613177"/>
    </source>
</evidence>
<dbReference type="Proteomes" id="UP000613177">
    <property type="component" value="Unassembled WGS sequence"/>
</dbReference>
<proteinExistence type="predicted"/>
<name>A0A8H7VRV3_9FUNG</name>
<keyword evidence="2" id="KW-1185">Reference proteome</keyword>